<feature type="region of interest" description="Disordered" evidence="1">
    <location>
        <begin position="36"/>
        <end position="62"/>
    </location>
</feature>
<sequence length="185" mass="19314">MAVLGLAVVEVAAADDETAFAVQELLAARCAIAPAARTRRRSGEKGDLQKEPPVGIFVEPADHGLGRSRGGLTSKIHLAVEQGQKPLSVVNTAGRRGDSPQFEPVLEAIRVPRAGRGPTRRTIPAATAPTCVDAESRRGSAVPADRVRNRLGRARAAAVRRSSTRTTTSSGTRSSARSIASTSSS</sequence>
<organism evidence="2 3">
    <name type="scientific">Streptomyces eurythermus</name>
    <dbReference type="NCBI Taxonomy" id="42237"/>
    <lineage>
        <taxon>Bacteria</taxon>
        <taxon>Bacillati</taxon>
        <taxon>Actinomycetota</taxon>
        <taxon>Actinomycetes</taxon>
        <taxon>Kitasatosporales</taxon>
        <taxon>Streptomycetaceae</taxon>
        <taxon>Streptomyces</taxon>
    </lineage>
</organism>
<name>A0ABW6YTJ2_9ACTN</name>
<evidence type="ECO:0000313" key="3">
    <source>
        <dbReference type="Proteomes" id="UP001603418"/>
    </source>
</evidence>
<feature type="compositionally biased region" description="Low complexity" evidence="1">
    <location>
        <begin position="154"/>
        <end position="185"/>
    </location>
</feature>
<accession>A0ABW6YTJ2</accession>
<feature type="region of interest" description="Disordered" evidence="1">
    <location>
        <begin position="150"/>
        <end position="185"/>
    </location>
</feature>
<protein>
    <submittedName>
        <fullName evidence="2">DUF6207 family protein</fullName>
    </submittedName>
</protein>
<feature type="compositionally biased region" description="Basic and acidic residues" evidence="1">
    <location>
        <begin position="41"/>
        <end position="50"/>
    </location>
</feature>
<evidence type="ECO:0000313" key="2">
    <source>
        <dbReference type="EMBL" id="MFF9882134.1"/>
    </source>
</evidence>
<dbReference type="InterPro" id="IPR045775">
    <property type="entry name" value="DUF6207"/>
</dbReference>
<dbReference type="Pfam" id="PF19711">
    <property type="entry name" value="DUF6207"/>
    <property type="match status" value="1"/>
</dbReference>
<proteinExistence type="predicted"/>
<dbReference type="EMBL" id="JBICBM010000004">
    <property type="protein sequence ID" value="MFF9882134.1"/>
    <property type="molecule type" value="Genomic_DNA"/>
</dbReference>
<gene>
    <name evidence="2" type="ORF">ACF1HC_11070</name>
</gene>
<dbReference type="Proteomes" id="UP001603418">
    <property type="component" value="Unassembled WGS sequence"/>
</dbReference>
<evidence type="ECO:0000256" key="1">
    <source>
        <dbReference type="SAM" id="MobiDB-lite"/>
    </source>
</evidence>
<dbReference type="RefSeq" id="WP_359182946.1">
    <property type="nucleotide sequence ID" value="NZ_JBEYZS010000087.1"/>
</dbReference>
<reference evidence="2 3" key="1">
    <citation type="submission" date="2024-10" db="EMBL/GenBank/DDBJ databases">
        <title>The Natural Products Discovery Center: Release of the First 8490 Sequenced Strains for Exploring Actinobacteria Biosynthetic Diversity.</title>
        <authorList>
            <person name="Kalkreuter E."/>
            <person name="Kautsar S.A."/>
            <person name="Yang D."/>
            <person name="Bader C.D."/>
            <person name="Teijaro C.N."/>
            <person name="Fluegel L."/>
            <person name="Davis C.M."/>
            <person name="Simpson J.R."/>
            <person name="Lauterbach L."/>
            <person name="Steele A.D."/>
            <person name="Gui C."/>
            <person name="Meng S."/>
            <person name="Li G."/>
            <person name="Viehrig K."/>
            <person name="Ye F."/>
            <person name="Su P."/>
            <person name="Kiefer A.F."/>
            <person name="Nichols A."/>
            <person name="Cepeda A.J."/>
            <person name="Yan W."/>
            <person name="Fan B."/>
            <person name="Jiang Y."/>
            <person name="Adhikari A."/>
            <person name="Zheng C.-J."/>
            <person name="Schuster L."/>
            <person name="Cowan T.M."/>
            <person name="Smanski M.J."/>
            <person name="Chevrette M.G."/>
            <person name="De Carvalho L.P.S."/>
            <person name="Shen B."/>
        </authorList>
    </citation>
    <scope>NUCLEOTIDE SEQUENCE [LARGE SCALE GENOMIC DNA]</scope>
    <source>
        <strain evidence="2 3">NPDC013366</strain>
    </source>
</reference>
<comment type="caution">
    <text evidence="2">The sequence shown here is derived from an EMBL/GenBank/DDBJ whole genome shotgun (WGS) entry which is preliminary data.</text>
</comment>
<keyword evidence="3" id="KW-1185">Reference proteome</keyword>